<keyword evidence="2" id="KW-1185">Reference proteome</keyword>
<dbReference type="AlphaFoldDB" id="A0AAV5WPD0"/>
<name>A0AAV5WPD0_9BILA</name>
<sequence length="104" mass="11942">MYCEILHVPEHRCYTFRLSLSRHSFASIEECAHGNNAQSAQRAHHVCSIVIKSINIFSVEIRTEWARIGLLTNARKTVLVHFSIDTLDILTEFSRISLEARETT</sequence>
<reference evidence="1" key="1">
    <citation type="submission" date="2023-10" db="EMBL/GenBank/DDBJ databases">
        <title>Genome assembly of Pristionchus species.</title>
        <authorList>
            <person name="Yoshida K."/>
            <person name="Sommer R.J."/>
        </authorList>
    </citation>
    <scope>NUCLEOTIDE SEQUENCE</scope>
    <source>
        <strain evidence="1">RS5133</strain>
    </source>
</reference>
<dbReference type="EMBL" id="BTSY01000006">
    <property type="protein sequence ID" value="GMT32385.1"/>
    <property type="molecule type" value="Genomic_DNA"/>
</dbReference>
<gene>
    <name evidence="1" type="ORF">PFISCL1PPCAC_23682</name>
</gene>
<evidence type="ECO:0000313" key="1">
    <source>
        <dbReference type="EMBL" id="GMT32385.1"/>
    </source>
</evidence>
<accession>A0AAV5WPD0</accession>
<proteinExistence type="predicted"/>
<comment type="caution">
    <text evidence="1">The sequence shown here is derived from an EMBL/GenBank/DDBJ whole genome shotgun (WGS) entry which is preliminary data.</text>
</comment>
<protein>
    <recommendedName>
        <fullName evidence="3">G protein-coupled receptor</fullName>
    </recommendedName>
</protein>
<organism evidence="1 2">
    <name type="scientific">Pristionchus fissidentatus</name>
    <dbReference type="NCBI Taxonomy" id="1538716"/>
    <lineage>
        <taxon>Eukaryota</taxon>
        <taxon>Metazoa</taxon>
        <taxon>Ecdysozoa</taxon>
        <taxon>Nematoda</taxon>
        <taxon>Chromadorea</taxon>
        <taxon>Rhabditida</taxon>
        <taxon>Rhabditina</taxon>
        <taxon>Diplogasteromorpha</taxon>
        <taxon>Diplogasteroidea</taxon>
        <taxon>Neodiplogasteridae</taxon>
        <taxon>Pristionchus</taxon>
    </lineage>
</organism>
<dbReference type="Proteomes" id="UP001432322">
    <property type="component" value="Unassembled WGS sequence"/>
</dbReference>
<evidence type="ECO:0008006" key="3">
    <source>
        <dbReference type="Google" id="ProtNLM"/>
    </source>
</evidence>
<evidence type="ECO:0000313" key="2">
    <source>
        <dbReference type="Proteomes" id="UP001432322"/>
    </source>
</evidence>